<organism evidence="2 3">
    <name type="scientific">Steinernema glaseri</name>
    <dbReference type="NCBI Taxonomy" id="37863"/>
    <lineage>
        <taxon>Eukaryota</taxon>
        <taxon>Metazoa</taxon>
        <taxon>Ecdysozoa</taxon>
        <taxon>Nematoda</taxon>
        <taxon>Chromadorea</taxon>
        <taxon>Rhabditida</taxon>
        <taxon>Tylenchina</taxon>
        <taxon>Panagrolaimomorpha</taxon>
        <taxon>Strongyloidoidea</taxon>
        <taxon>Steinernematidae</taxon>
        <taxon>Steinernema</taxon>
    </lineage>
</organism>
<protein>
    <submittedName>
        <fullName evidence="3">DET1- and DDB1-associated protein 1</fullName>
    </submittedName>
</protein>
<feature type="compositionally biased region" description="Basic and acidic residues" evidence="1">
    <location>
        <begin position="65"/>
        <end position="79"/>
    </location>
</feature>
<reference evidence="3" key="1">
    <citation type="submission" date="2016-11" db="UniProtKB">
        <authorList>
            <consortium name="WormBaseParasite"/>
        </authorList>
    </citation>
    <scope>IDENTIFICATION</scope>
</reference>
<feature type="region of interest" description="Disordered" evidence="1">
    <location>
        <begin position="1"/>
        <end position="27"/>
    </location>
</feature>
<name>A0A1I7ZBW5_9BILA</name>
<feature type="region of interest" description="Disordered" evidence="1">
    <location>
        <begin position="63"/>
        <end position="88"/>
    </location>
</feature>
<keyword evidence="2" id="KW-1185">Reference proteome</keyword>
<accession>A0A1I7ZBW5</accession>
<dbReference type="AlphaFoldDB" id="A0A1I7ZBW5"/>
<evidence type="ECO:0000313" key="2">
    <source>
        <dbReference type="Proteomes" id="UP000095287"/>
    </source>
</evidence>
<sequence length="88" mass="9860">MPLRTPSHLASSSEKTAPSPPTVRPVSPSVLARYYRRDVRPVECKFNVAAISRYEQLLKSNVKKQVKEAGPREDNKKPEAGSLRKTNN</sequence>
<dbReference type="Proteomes" id="UP000095287">
    <property type="component" value="Unplaced"/>
</dbReference>
<evidence type="ECO:0000313" key="3">
    <source>
        <dbReference type="WBParaSite" id="L893_g24617.t1"/>
    </source>
</evidence>
<evidence type="ECO:0000256" key="1">
    <source>
        <dbReference type="SAM" id="MobiDB-lite"/>
    </source>
</evidence>
<dbReference type="WBParaSite" id="L893_g24617.t1">
    <property type="protein sequence ID" value="L893_g24617.t1"/>
    <property type="gene ID" value="L893_g24617"/>
</dbReference>
<proteinExistence type="predicted"/>